<evidence type="ECO:0000256" key="4">
    <source>
        <dbReference type="SAM" id="SignalP"/>
    </source>
</evidence>
<feature type="domain" description="Solute-binding protein family 5" evidence="5">
    <location>
        <begin position="86"/>
        <end position="457"/>
    </location>
</feature>
<accession>A0AB74U7M1</accession>
<comment type="similarity">
    <text evidence="1">Belongs to the bacterial solute-binding protein 5 family.</text>
</comment>
<dbReference type="InterPro" id="IPR039424">
    <property type="entry name" value="SBP_5"/>
</dbReference>
<dbReference type="SUPFAM" id="SSF53850">
    <property type="entry name" value="Periplasmic binding protein-like II"/>
    <property type="match status" value="1"/>
</dbReference>
<feature type="signal peptide" evidence="4">
    <location>
        <begin position="1"/>
        <end position="40"/>
    </location>
</feature>
<dbReference type="CDD" id="cd08498">
    <property type="entry name" value="PBP2_NikA_DppA_OppA_like_2"/>
    <property type="match status" value="1"/>
</dbReference>
<dbReference type="Pfam" id="PF00496">
    <property type="entry name" value="SBP_bac_5"/>
    <property type="match status" value="1"/>
</dbReference>
<dbReference type="GO" id="GO:0043190">
    <property type="term" value="C:ATP-binding cassette (ABC) transporter complex"/>
    <property type="evidence" value="ECO:0007669"/>
    <property type="project" value="InterPro"/>
</dbReference>
<feature type="chain" id="PRO_5044495061" evidence="4">
    <location>
        <begin position="41"/>
        <end position="554"/>
    </location>
</feature>
<keyword evidence="3 4" id="KW-0732">Signal</keyword>
<dbReference type="GO" id="GO:0030288">
    <property type="term" value="C:outer membrane-bounded periplasmic space"/>
    <property type="evidence" value="ECO:0007669"/>
    <property type="project" value="UniProtKB-ARBA"/>
</dbReference>
<dbReference type="PANTHER" id="PTHR30290:SF9">
    <property type="entry name" value="OLIGOPEPTIDE-BINDING PROTEIN APPA"/>
    <property type="match status" value="1"/>
</dbReference>
<sequence length="554" mass="62079">MRNSTRLEARLTVLFAARSRWRLLSVLVLCVSALSATVRADDVTLDVAYDTLPVSLDIHEQLTVGVLRLAHLAFDPLVRWDRHLGLEPRLATAWERLDDTTLRLHLRRGVHFHSGNLFTARDVAWTVARLKRSPDFKAIFAPIVDVTVVDDATVDLHTRRPFPLLLNLATYIFPMDSRFYSGKRPANTADGQSQDKAAIVKGGDTFASRHLSGTGPFEVTRFQPGARIELTRFPDYWDHASPGNVEHLSEVAIGESATRVAALLAGDVDFIAPVPTTALTRLEHAPGIDLVTMPGVRITLLQLNQRRVPAFRDRRVRLAMNYAVDQRAIAKHLLEGFVTPAAQMSPEGYAGHDDQLTPRYDLAKARQLMREAGYPDGFEVTLMAPNNRYVNDAQTAQVALAVAAMLAKIHIRVDFKTLPKNQYWTEYDRRAADIMMMGWYSDTGDSANFFEYLTFCPDRHSGTGQYNASEYCNPELDSLVALANSETDMRRRTSMLRQAEAMVYADAPFIPLYWQNLAWAASDRVAIEPVLNVMNMPYLGDVVVTPRAGETHSR</sequence>
<dbReference type="EMBL" id="CP159578">
    <property type="protein sequence ID" value="XCJ77760.1"/>
    <property type="molecule type" value="Genomic_DNA"/>
</dbReference>
<evidence type="ECO:0000259" key="5">
    <source>
        <dbReference type="Pfam" id="PF00496"/>
    </source>
</evidence>
<organism evidence="6">
    <name type="scientific">Salinicola endophyticus</name>
    <dbReference type="NCBI Taxonomy" id="1949083"/>
    <lineage>
        <taxon>Bacteria</taxon>
        <taxon>Pseudomonadati</taxon>
        <taxon>Pseudomonadota</taxon>
        <taxon>Gammaproteobacteria</taxon>
        <taxon>Oceanospirillales</taxon>
        <taxon>Halomonadaceae</taxon>
        <taxon>Salinicola</taxon>
    </lineage>
</organism>
<dbReference type="Gene3D" id="3.40.190.10">
    <property type="entry name" value="Periplasmic binding protein-like II"/>
    <property type="match status" value="1"/>
</dbReference>
<evidence type="ECO:0000256" key="3">
    <source>
        <dbReference type="ARBA" id="ARBA00022729"/>
    </source>
</evidence>
<evidence type="ECO:0000256" key="2">
    <source>
        <dbReference type="ARBA" id="ARBA00022448"/>
    </source>
</evidence>
<dbReference type="RefSeq" id="WP_353978809.1">
    <property type="nucleotide sequence ID" value="NZ_CP159578.1"/>
</dbReference>
<evidence type="ECO:0000256" key="1">
    <source>
        <dbReference type="ARBA" id="ARBA00005695"/>
    </source>
</evidence>
<dbReference type="InterPro" id="IPR030678">
    <property type="entry name" value="Peptide/Ni-bd"/>
</dbReference>
<dbReference type="AlphaFoldDB" id="A0AB74U7M1"/>
<dbReference type="Gene3D" id="3.90.76.10">
    <property type="entry name" value="Dipeptide-binding Protein, Domain 1"/>
    <property type="match status" value="1"/>
</dbReference>
<dbReference type="GO" id="GO:1904680">
    <property type="term" value="F:peptide transmembrane transporter activity"/>
    <property type="evidence" value="ECO:0007669"/>
    <property type="project" value="TreeGrafter"/>
</dbReference>
<dbReference type="PIRSF" id="PIRSF002741">
    <property type="entry name" value="MppA"/>
    <property type="match status" value="1"/>
</dbReference>
<protein>
    <submittedName>
        <fullName evidence="6">ABC transporter substrate-binding protein</fullName>
    </submittedName>
</protein>
<name>A0AB74U7M1_9GAMM</name>
<reference evidence="6" key="1">
    <citation type="submission" date="2024-06" db="EMBL/GenBank/DDBJ databases">
        <title>Complete genome of Salinicola endophyticus HNIBRBA4755.</title>
        <authorList>
            <person name="Shin S.Y."/>
            <person name="Kang H."/>
            <person name="Song J."/>
        </authorList>
    </citation>
    <scope>NUCLEOTIDE SEQUENCE</scope>
    <source>
        <strain evidence="6">HNIBRBA4755</strain>
    </source>
</reference>
<keyword evidence="2" id="KW-0813">Transport</keyword>
<dbReference type="GO" id="GO:0015833">
    <property type="term" value="P:peptide transport"/>
    <property type="evidence" value="ECO:0007669"/>
    <property type="project" value="TreeGrafter"/>
</dbReference>
<gene>
    <name evidence="6" type="ORF">ABV408_09830</name>
</gene>
<dbReference type="Gene3D" id="3.10.105.10">
    <property type="entry name" value="Dipeptide-binding Protein, Domain 3"/>
    <property type="match status" value="1"/>
</dbReference>
<dbReference type="PANTHER" id="PTHR30290">
    <property type="entry name" value="PERIPLASMIC BINDING COMPONENT OF ABC TRANSPORTER"/>
    <property type="match status" value="1"/>
</dbReference>
<proteinExistence type="inferred from homology"/>
<dbReference type="InterPro" id="IPR000914">
    <property type="entry name" value="SBP_5_dom"/>
</dbReference>
<evidence type="ECO:0000313" key="6">
    <source>
        <dbReference type="EMBL" id="XCJ77760.1"/>
    </source>
</evidence>